<reference evidence="8" key="1">
    <citation type="journal article" date="2021" name="J Fungi (Basel)">
        <title>Virulence traits and population genomics of the black yeast Aureobasidium melanogenum.</title>
        <authorList>
            <person name="Cernosa A."/>
            <person name="Sun X."/>
            <person name="Gostincar C."/>
            <person name="Fang C."/>
            <person name="Gunde-Cimerman N."/>
            <person name="Song Z."/>
        </authorList>
    </citation>
    <scope>NUCLEOTIDE SEQUENCE</scope>
    <source>
        <strain evidence="8">EXF-9298</strain>
    </source>
</reference>
<keyword evidence="4 6" id="KW-0472">Membrane</keyword>
<keyword evidence="3 6" id="KW-1133">Transmembrane helix</keyword>
<feature type="transmembrane region" description="Helical" evidence="6">
    <location>
        <begin position="69"/>
        <end position="92"/>
    </location>
</feature>
<evidence type="ECO:0000256" key="6">
    <source>
        <dbReference type="SAM" id="Phobius"/>
    </source>
</evidence>
<protein>
    <recommendedName>
        <fullName evidence="7">Rhodopsin domain-containing protein</fullName>
    </recommendedName>
</protein>
<feature type="non-terminal residue" evidence="8">
    <location>
        <position position="1"/>
    </location>
</feature>
<dbReference type="AlphaFoldDB" id="A0A9P8G4I0"/>
<dbReference type="EMBL" id="JAHFXS010000015">
    <property type="protein sequence ID" value="KAG9990839.1"/>
    <property type="molecule type" value="Genomic_DNA"/>
</dbReference>
<keyword evidence="2 6" id="KW-0812">Transmembrane</keyword>
<evidence type="ECO:0000256" key="3">
    <source>
        <dbReference type="ARBA" id="ARBA00022989"/>
    </source>
</evidence>
<gene>
    <name evidence="8" type="ORF">KCU98_g836</name>
</gene>
<evidence type="ECO:0000259" key="7">
    <source>
        <dbReference type="Pfam" id="PF20684"/>
    </source>
</evidence>
<reference evidence="8" key="2">
    <citation type="submission" date="2021-08" db="EMBL/GenBank/DDBJ databases">
        <authorList>
            <person name="Gostincar C."/>
            <person name="Sun X."/>
            <person name="Song Z."/>
            <person name="Gunde-Cimerman N."/>
        </authorList>
    </citation>
    <scope>NUCLEOTIDE SEQUENCE</scope>
    <source>
        <strain evidence="8">EXF-9298</strain>
    </source>
</reference>
<dbReference type="Pfam" id="PF20684">
    <property type="entry name" value="Fung_rhodopsin"/>
    <property type="match status" value="1"/>
</dbReference>
<feature type="transmembrane region" description="Helical" evidence="6">
    <location>
        <begin position="20"/>
        <end position="41"/>
    </location>
</feature>
<comment type="similarity">
    <text evidence="5">Belongs to the SAT4 family.</text>
</comment>
<dbReference type="GO" id="GO:0016020">
    <property type="term" value="C:membrane"/>
    <property type="evidence" value="ECO:0007669"/>
    <property type="project" value="UniProtKB-SubCell"/>
</dbReference>
<evidence type="ECO:0000256" key="5">
    <source>
        <dbReference type="ARBA" id="ARBA00038359"/>
    </source>
</evidence>
<comment type="subcellular location">
    <subcellularLocation>
        <location evidence="1">Membrane</location>
        <topology evidence="1">Multi-pass membrane protein</topology>
    </subcellularLocation>
</comment>
<comment type="caution">
    <text evidence="8">The sequence shown here is derived from an EMBL/GenBank/DDBJ whole genome shotgun (WGS) entry which is preliminary data.</text>
</comment>
<evidence type="ECO:0000313" key="9">
    <source>
        <dbReference type="Proteomes" id="UP000729357"/>
    </source>
</evidence>
<evidence type="ECO:0000256" key="2">
    <source>
        <dbReference type="ARBA" id="ARBA00022692"/>
    </source>
</evidence>
<organism evidence="8 9">
    <name type="scientific">Aureobasidium melanogenum</name>
    <name type="common">Aureobasidium pullulans var. melanogenum</name>
    <dbReference type="NCBI Taxonomy" id="46634"/>
    <lineage>
        <taxon>Eukaryota</taxon>
        <taxon>Fungi</taxon>
        <taxon>Dikarya</taxon>
        <taxon>Ascomycota</taxon>
        <taxon>Pezizomycotina</taxon>
        <taxon>Dothideomycetes</taxon>
        <taxon>Dothideomycetidae</taxon>
        <taxon>Dothideales</taxon>
        <taxon>Saccotheciaceae</taxon>
        <taxon>Aureobasidium</taxon>
    </lineage>
</organism>
<evidence type="ECO:0000256" key="1">
    <source>
        <dbReference type="ARBA" id="ARBA00004141"/>
    </source>
</evidence>
<dbReference type="InterPro" id="IPR049326">
    <property type="entry name" value="Rhodopsin_dom_fungi"/>
</dbReference>
<evidence type="ECO:0000256" key="4">
    <source>
        <dbReference type="ARBA" id="ARBA00023136"/>
    </source>
</evidence>
<keyword evidence="9" id="KW-1185">Reference proteome</keyword>
<feature type="domain" description="Rhodopsin" evidence="7">
    <location>
        <begin position="68"/>
        <end position="207"/>
    </location>
</feature>
<dbReference type="Proteomes" id="UP000729357">
    <property type="component" value="Unassembled WGS sequence"/>
</dbReference>
<dbReference type="PANTHER" id="PTHR33048">
    <property type="entry name" value="PTH11-LIKE INTEGRAL MEMBRANE PROTEIN (AFU_ORTHOLOGUE AFUA_5G11245)"/>
    <property type="match status" value="1"/>
</dbReference>
<dbReference type="PANTHER" id="PTHR33048:SF96">
    <property type="entry name" value="INTEGRAL MEMBRANE PROTEIN"/>
    <property type="match status" value="1"/>
</dbReference>
<proteinExistence type="inferred from homology"/>
<accession>A0A9P8G4I0</accession>
<evidence type="ECO:0000313" key="8">
    <source>
        <dbReference type="EMBL" id="KAG9990839.1"/>
    </source>
</evidence>
<dbReference type="InterPro" id="IPR052337">
    <property type="entry name" value="SAT4-like"/>
</dbReference>
<name>A0A9P8G4I0_AURME</name>
<sequence>MSSLLAEIPHRGASDIAVPTVFVILSVFAVAFFIAQTGLLFEFDSLLQSSSFDFGTFEKTINVVISDRMLVYAMLAIFVADSVASIFLVLFWCSNPTQYAAKTLSGQCVGTTNGLNAANILQAVLNAITDWLFAILPVIAISKTTTMNKRVKFIVTGIFAFAITGSVAAILRAVFWPALTHGSGSGFRTGMTWCTVEIGAGLVVSSAATPPPAAQGQCN</sequence>
<feature type="transmembrane region" description="Helical" evidence="6">
    <location>
        <begin position="153"/>
        <end position="175"/>
    </location>
</feature>